<reference evidence="4" key="1">
    <citation type="submission" date="2020-09" db="EMBL/GenBank/DDBJ databases">
        <authorList>
            <person name="Kikuchi T."/>
        </authorList>
    </citation>
    <scope>NUCLEOTIDE SEQUENCE</scope>
    <source>
        <strain evidence="4">SH1</strain>
    </source>
</reference>
<dbReference type="InterPro" id="IPR052728">
    <property type="entry name" value="O2_lipid_transport_reg"/>
</dbReference>
<feature type="transmembrane region" description="Helical" evidence="1">
    <location>
        <begin position="627"/>
        <end position="644"/>
    </location>
</feature>
<dbReference type="PANTHER" id="PTHR11161:SF55">
    <property type="entry name" value="NOSE RESISTANT-TO-FLUOXETINE PROTEIN N-TERMINAL DOMAIN-CONTAINING PROTEIN"/>
    <property type="match status" value="1"/>
</dbReference>
<organism evidence="4 5">
    <name type="scientific">Bursaphelenchus okinawaensis</name>
    <dbReference type="NCBI Taxonomy" id="465554"/>
    <lineage>
        <taxon>Eukaryota</taxon>
        <taxon>Metazoa</taxon>
        <taxon>Ecdysozoa</taxon>
        <taxon>Nematoda</taxon>
        <taxon>Chromadorea</taxon>
        <taxon>Rhabditida</taxon>
        <taxon>Tylenchina</taxon>
        <taxon>Tylenchomorpha</taxon>
        <taxon>Aphelenchoidea</taxon>
        <taxon>Aphelenchoididae</taxon>
        <taxon>Bursaphelenchus</taxon>
    </lineage>
</organism>
<accession>A0A811L6J3</accession>
<protein>
    <recommendedName>
        <fullName evidence="3">Nose resistant-to-fluoxetine protein N-terminal domain-containing protein</fullName>
    </recommendedName>
</protein>
<name>A0A811L6J3_9BILA</name>
<dbReference type="InterPro" id="IPR002656">
    <property type="entry name" value="Acyl_transf_3_dom"/>
</dbReference>
<feature type="signal peptide" evidence="2">
    <location>
        <begin position="1"/>
        <end position="23"/>
    </location>
</feature>
<sequence length="675" mass="77902">MKPAGFHLLLYLSLLLLLFQAEAIDVGRLVPARQVIQEYLDERSTENLYQSQRFNLIDIIFSLDANQTRISSECRTDMKRMQNSILMLFLGKMDEFTGKVISVLDSGGKPGAGLTKLNTVFEGIKDACLEIEHYFHDSERPFRGQFVKAELSYLDANRTGRCDNRQMNFFWDLCLPESCTHADLMLMLGSNTTIFKKTFYTHLCDVHLLAEKEPNWNYQSYITLGYMALLTGLVVIASLIDVVLSEDSKKTGGAYFISSFSIFNNISEIMKVKKNKVGQINQLHGIRFLSMCWIIMGHSLMISSFLSANLLDALQSTKKWTIMIPALSYYAVDTFFFQSGFLLGFLWFRGYDKSPKAVTSVSSWILFYVHRFFRLSPAYYIVIAFYTFVFSQLDVMVKSPMFLGSPSDKLSSCPTLWQYNLLYINNFMFDSNPCYIVSWYLATDMQLYIAAPLLIVPFLLSKPLGYFVSSALLIGSTAFTFTVTFIHKLAPYNFDFGATDPETDWTRDDFEKWMYNPPWTRCQPYIVGFLLGYVMHNRLKVKLNKIVLLIGWILVFAAIFAVYYPIKDWVGGEPMDLIPRSLYASLSRLAWSYIIGWVIFTCYYGYGGPVNRFLNWPGWVPLGRLSYCAYLIHLFIVVYFMLLYQHKLLFLDLVQMVVRKALQYLFTFELTIITI</sequence>
<feature type="transmembrane region" description="Helical" evidence="1">
    <location>
        <begin position="288"/>
        <end position="307"/>
    </location>
</feature>
<dbReference type="InterPro" id="IPR006621">
    <property type="entry name" value="Nose-resist-to-fluoxetine_N"/>
</dbReference>
<feature type="transmembrane region" description="Helical" evidence="1">
    <location>
        <begin position="327"/>
        <end position="348"/>
    </location>
</feature>
<keyword evidence="1" id="KW-0812">Transmembrane</keyword>
<dbReference type="Pfam" id="PF01757">
    <property type="entry name" value="Acyl_transf_3"/>
    <property type="match status" value="1"/>
</dbReference>
<feature type="transmembrane region" description="Helical" evidence="1">
    <location>
        <begin position="379"/>
        <end position="397"/>
    </location>
</feature>
<dbReference type="Pfam" id="PF20146">
    <property type="entry name" value="NRF"/>
    <property type="match status" value="1"/>
</dbReference>
<feature type="chain" id="PRO_5035595488" description="Nose resistant-to-fluoxetine protein N-terminal domain-containing protein" evidence="2">
    <location>
        <begin position="24"/>
        <end position="675"/>
    </location>
</feature>
<feature type="domain" description="Nose resistant-to-fluoxetine protein N-terminal" evidence="3">
    <location>
        <begin position="71"/>
        <end position="198"/>
    </location>
</feature>
<evidence type="ECO:0000313" key="4">
    <source>
        <dbReference type="EMBL" id="CAD5223902.1"/>
    </source>
</evidence>
<feature type="transmembrane region" description="Helical" evidence="1">
    <location>
        <begin position="224"/>
        <end position="244"/>
    </location>
</feature>
<dbReference type="Proteomes" id="UP000614601">
    <property type="component" value="Unassembled WGS sequence"/>
</dbReference>
<feature type="transmembrane region" description="Helical" evidence="1">
    <location>
        <begin position="437"/>
        <end position="460"/>
    </location>
</feature>
<keyword evidence="2" id="KW-0732">Signal</keyword>
<keyword evidence="1" id="KW-0472">Membrane</keyword>
<dbReference type="Proteomes" id="UP000783686">
    <property type="component" value="Unassembled WGS sequence"/>
</dbReference>
<proteinExistence type="predicted"/>
<dbReference type="GO" id="GO:0016747">
    <property type="term" value="F:acyltransferase activity, transferring groups other than amino-acyl groups"/>
    <property type="evidence" value="ECO:0007669"/>
    <property type="project" value="InterPro"/>
</dbReference>
<evidence type="ECO:0000256" key="1">
    <source>
        <dbReference type="SAM" id="Phobius"/>
    </source>
</evidence>
<feature type="transmembrane region" description="Helical" evidence="1">
    <location>
        <begin position="586"/>
        <end position="606"/>
    </location>
</feature>
<feature type="transmembrane region" description="Helical" evidence="1">
    <location>
        <begin position="546"/>
        <end position="566"/>
    </location>
</feature>
<gene>
    <name evidence="4" type="ORF">BOKJ2_LOCUS10672</name>
</gene>
<dbReference type="EMBL" id="CAJFDH010000005">
    <property type="protein sequence ID" value="CAD5223902.1"/>
    <property type="molecule type" value="Genomic_DNA"/>
</dbReference>
<evidence type="ECO:0000313" key="5">
    <source>
        <dbReference type="Proteomes" id="UP000614601"/>
    </source>
</evidence>
<evidence type="ECO:0000256" key="2">
    <source>
        <dbReference type="SAM" id="SignalP"/>
    </source>
</evidence>
<dbReference type="OrthoDB" id="207378at2759"/>
<dbReference type="AlphaFoldDB" id="A0A811L6J3"/>
<comment type="caution">
    <text evidence="4">The sequence shown here is derived from an EMBL/GenBank/DDBJ whole genome shotgun (WGS) entry which is preliminary data.</text>
</comment>
<feature type="transmembrane region" description="Helical" evidence="1">
    <location>
        <begin position="466"/>
        <end position="486"/>
    </location>
</feature>
<keyword evidence="5" id="KW-1185">Reference proteome</keyword>
<keyword evidence="1" id="KW-1133">Transmembrane helix</keyword>
<dbReference type="PANTHER" id="PTHR11161">
    <property type="entry name" value="O-ACYLTRANSFERASE"/>
    <property type="match status" value="1"/>
</dbReference>
<dbReference type="EMBL" id="CAJFCW020000005">
    <property type="protein sequence ID" value="CAG9119099.1"/>
    <property type="molecule type" value="Genomic_DNA"/>
</dbReference>
<evidence type="ECO:0000259" key="3">
    <source>
        <dbReference type="SMART" id="SM00703"/>
    </source>
</evidence>
<dbReference type="SMART" id="SM00703">
    <property type="entry name" value="NRF"/>
    <property type="match status" value="1"/>
</dbReference>